<evidence type="ECO:0000313" key="2">
    <source>
        <dbReference type="Proteomes" id="UP000464214"/>
    </source>
</evidence>
<evidence type="ECO:0008006" key="3">
    <source>
        <dbReference type="Google" id="ProtNLM"/>
    </source>
</evidence>
<dbReference type="EMBL" id="CP047897">
    <property type="protein sequence ID" value="QHL87154.1"/>
    <property type="molecule type" value="Genomic_DNA"/>
</dbReference>
<sequence length="131" mass="15148">MKHIPLHSTDYLTIEYNAIDDILISTWRGTLSNEQIKKGYEAIALQLRKQFCHKLLDNHIEVRGLWADLAEWVAFDWHPRAEAFGLHYHACVYSTSTFSQLSTEKAISLIKTSIVQGFEHLDAAENWLKSF</sequence>
<protein>
    <recommendedName>
        <fullName evidence="3">STAS/SEC14 domain-containing protein</fullName>
    </recommendedName>
</protein>
<dbReference type="RefSeq" id="WP_160690279.1">
    <property type="nucleotide sequence ID" value="NZ_CP047897.1"/>
</dbReference>
<keyword evidence="2" id="KW-1185">Reference proteome</keyword>
<dbReference type="Proteomes" id="UP000464214">
    <property type="component" value="Chromosome"/>
</dbReference>
<organism evidence="1 2">
    <name type="scientific">Nibribacter ruber</name>
    <dbReference type="NCBI Taxonomy" id="2698458"/>
    <lineage>
        <taxon>Bacteria</taxon>
        <taxon>Pseudomonadati</taxon>
        <taxon>Bacteroidota</taxon>
        <taxon>Cytophagia</taxon>
        <taxon>Cytophagales</taxon>
        <taxon>Hymenobacteraceae</taxon>
        <taxon>Nibribacter</taxon>
    </lineage>
</organism>
<reference evidence="1 2" key="1">
    <citation type="submission" date="2020-01" db="EMBL/GenBank/DDBJ databases">
        <authorList>
            <person name="Kim M."/>
        </authorList>
    </citation>
    <scope>NUCLEOTIDE SEQUENCE [LARGE SCALE GENOMIC DNA]</scope>
    <source>
        <strain evidence="1 2">BT10</strain>
    </source>
</reference>
<gene>
    <name evidence="1" type="ORF">GU926_06805</name>
</gene>
<dbReference type="AlphaFoldDB" id="A0A6P1NXT0"/>
<proteinExistence type="predicted"/>
<dbReference type="KEGG" id="nib:GU926_06805"/>
<evidence type="ECO:0000313" key="1">
    <source>
        <dbReference type="EMBL" id="QHL87154.1"/>
    </source>
</evidence>
<accession>A0A6P1NXT0</accession>
<name>A0A6P1NXT0_9BACT</name>